<dbReference type="OrthoDB" id="5957809at2"/>
<sequence length="110" mass="12163">MKYLPILFVLLSASPVAGAASFDCQKAKAADERAICAHLTLNDKDVEMATQYRFLKGLLAMGARGALQDAQQSWLSQRRRCQGSVTCLNRAYDKRLGQLKALYDAIDKPL</sequence>
<dbReference type="Pfam" id="PF07007">
    <property type="entry name" value="LprI"/>
    <property type="match status" value="1"/>
</dbReference>
<dbReference type="RefSeq" id="WP_155108817.1">
    <property type="nucleotide sequence ID" value="NZ_WMJZ01000017.1"/>
</dbReference>
<dbReference type="PIRSF" id="PIRSF037256">
    <property type="entry name" value="UCP037256"/>
    <property type="match status" value="1"/>
</dbReference>
<dbReference type="InterPro" id="IPR052755">
    <property type="entry name" value="Lysozyme_Inhibitor_LprI"/>
</dbReference>
<dbReference type="InterPro" id="IPR017160">
    <property type="entry name" value="UCP037256"/>
</dbReference>
<accession>A0A6L6IMU7</accession>
<dbReference type="Proteomes" id="UP000477739">
    <property type="component" value="Unassembled WGS sequence"/>
</dbReference>
<feature type="chain" id="PRO_5026991720" evidence="1">
    <location>
        <begin position="20"/>
        <end position="110"/>
    </location>
</feature>
<dbReference type="PANTHER" id="PTHR37549:SF1">
    <property type="entry name" value="LIPOPROTEIN LPRI"/>
    <property type="match status" value="1"/>
</dbReference>
<keyword evidence="1" id="KW-0732">Signal</keyword>
<evidence type="ECO:0000256" key="1">
    <source>
        <dbReference type="SAM" id="SignalP"/>
    </source>
</evidence>
<dbReference type="EMBL" id="WMJZ01000017">
    <property type="protein sequence ID" value="MTH47217.1"/>
    <property type="molecule type" value="Genomic_DNA"/>
</dbReference>
<reference evidence="3 4" key="1">
    <citation type="submission" date="2019-11" db="EMBL/GenBank/DDBJ databases">
        <title>Escherichia alba sp. nov. isolated from the gut of plastic-eating superworms Zophobas atratus.</title>
        <authorList>
            <person name="Yang Y."/>
        </authorList>
    </citation>
    <scope>NUCLEOTIDE SEQUENCE [LARGE SCALE GENOMIC DNA]</scope>
    <source>
        <strain evidence="4">BIT-B35</strain>
    </source>
</reference>
<gene>
    <name evidence="3" type="ORF">GJV78_13305</name>
</gene>
<evidence type="ECO:0000313" key="4">
    <source>
        <dbReference type="Proteomes" id="UP000477739"/>
    </source>
</evidence>
<comment type="caution">
    <text evidence="3">The sequence shown here is derived from an EMBL/GenBank/DDBJ whole genome shotgun (WGS) entry which is preliminary data.</text>
</comment>
<dbReference type="InterPro" id="IPR009739">
    <property type="entry name" value="LprI-like_N"/>
</dbReference>
<organism evidence="3 4">
    <name type="scientific">Intestinirhabdus alba</name>
    <dbReference type="NCBI Taxonomy" id="2899544"/>
    <lineage>
        <taxon>Bacteria</taxon>
        <taxon>Pseudomonadati</taxon>
        <taxon>Pseudomonadota</taxon>
        <taxon>Gammaproteobacteria</taxon>
        <taxon>Enterobacterales</taxon>
        <taxon>Enterobacteriaceae</taxon>
        <taxon>Intestinirhabdus</taxon>
    </lineage>
</organism>
<dbReference type="GO" id="GO:0005576">
    <property type="term" value="C:extracellular region"/>
    <property type="evidence" value="ECO:0007669"/>
    <property type="project" value="TreeGrafter"/>
</dbReference>
<feature type="domain" description="Lysozyme inhibitor LprI-like N-terminal" evidence="2">
    <location>
        <begin position="24"/>
        <end position="80"/>
    </location>
</feature>
<protein>
    <submittedName>
        <fullName evidence="3">DUF1311 domain-containing protein</fullName>
    </submittedName>
</protein>
<evidence type="ECO:0000313" key="3">
    <source>
        <dbReference type="EMBL" id="MTH47217.1"/>
    </source>
</evidence>
<feature type="signal peptide" evidence="1">
    <location>
        <begin position="1"/>
        <end position="19"/>
    </location>
</feature>
<name>A0A6L6IMU7_9ENTR</name>
<evidence type="ECO:0000259" key="2">
    <source>
        <dbReference type="Pfam" id="PF07007"/>
    </source>
</evidence>
<proteinExistence type="predicted"/>
<dbReference type="PANTHER" id="PTHR37549">
    <property type="entry name" value="LIPOPROTEIN LPRI"/>
    <property type="match status" value="1"/>
</dbReference>
<dbReference type="AlphaFoldDB" id="A0A6L6IMU7"/>
<keyword evidence="4" id="KW-1185">Reference proteome</keyword>